<dbReference type="Proteomes" id="UP001630127">
    <property type="component" value="Unassembled WGS sequence"/>
</dbReference>
<protein>
    <submittedName>
        <fullName evidence="1">Uncharacterized protein</fullName>
    </submittedName>
</protein>
<dbReference type="PANTHER" id="PTHR35687:SF1">
    <property type="entry name" value="OS07G0516700 PROTEIN"/>
    <property type="match status" value="1"/>
</dbReference>
<gene>
    <name evidence="1" type="ORF">ACH5RR_014850</name>
</gene>
<evidence type="ECO:0000313" key="2">
    <source>
        <dbReference type="Proteomes" id="UP001630127"/>
    </source>
</evidence>
<evidence type="ECO:0000313" key="1">
    <source>
        <dbReference type="EMBL" id="KAL3522016.1"/>
    </source>
</evidence>
<name>A0ABD2ZRG1_9GENT</name>
<sequence length="115" mass="13614">MSLLNRPFAYTKLEMEEPEEIKHRRARFLIYKSLQQADISPRKSRPSWLKVKTNKLKIRTRKRLKRLRKTILSTISAAEIGLHKQFISQLKALKRLFRTSQLEAPVIVGLQPMFK</sequence>
<dbReference type="PANTHER" id="PTHR35687">
    <property type="entry name" value="OS07G0516700 PROTEIN"/>
    <property type="match status" value="1"/>
</dbReference>
<comment type="caution">
    <text evidence="1">The sequence shown here is derived from an EMBL/GenBank/DDBJ whole genome shotgun (WGS) entry which is preliminary data.</text>
</comment>
<organism evidence="1 2">
    <name type="scientific">Cinchona calisaya</name>
    <dbReference type="NCBI Taxonomy" id="153742"/>
    <lineage>
        <taxon>Eukaryota</taxon>
        <taxon>Viridiplantae</taxon>
        <taxon>Streptophyta</taxon>
        <taxon>Embryophyta</taxon>
        <taxon>Tracheophyta</taxon>
        <taxon>Spermatophyta</taxon>
        <taxon>Magnoliopsida</taxon>
        <taxon>eudicotyledons</taxon>
        <taxon>Gunneridae</taxon>
        <taxon>Pentapetalae</taxon>
        <taxon>asterids</taxon>
        <taxon>lamiids</taxon>
        <taxon>Gentianales</taxon>
        <taxon>Rubiaceae</taxon>
        <taxon>Cinchonoideae</taxon>
        <taxon>Cinchoneae</taxon>
        <taxon>Cinchona</taxon>
    </lineage>
</organism>
<keyword evidence="2" id="KW-1185">Reference proteome</keyword>
<dbReference type="EMBL" id="JBJUIK010000007">
    <property type="protein sequence ID" value="KAL3522016.1"/>
    <property type="molecule type" value="Genomic_DNA"/>
</dbReference>
<reference evidence="1 2" key="1">
    <citation type="submission" date="2024-11" db="EMBL/GenBank/DDBJ databases">
        <title>A near-complete genome assembly of Cinchona calisaya.</title>
        <authorList>
            <person name="Lian D.C."/>
            <person name="Zhao X.W."/>
            <person name="Wei L."/>
        </authorList>
    </citation>
    <scope>NUCLEOTIDE SEQUENCE [LARGE SCALE GENOMIC DNA]</scope>
    <source>
        <tissue evidence="1">Nenye</tissue>
    </source>
</reference>
<accession>A0ABD2ZRG1</accession>
<dbReference type="AlphaFoldDB" id="A0ABD2ZRG1"/>
<proteinExistence type="predicted"/>